<sequence>MIDEQRIDKDSVHNLWTTNDQVTIQIHETLVFKNGRKTIRTRLLHSRGLTKDITMVNSNEPTVMPSV</sequence>
<reference evidence="1" key="1">
    <citation type="submission" date="2023-06" db="EMBL/GenBank/DDBJ databases">
        <title>Comparative genomics of Bacillaceae isolates and their secondary metabolite potential.</title>
        <authorList>
            <person name="Song L."/>
            <person name="Nielsen L.J."/>
            <person name="Mohite O."/>
            <person name="Xu X."/>
            <person name="Weber T."/>
            <person name="Kovacs A.T."/>
        </authorList>
    </citation>
    <scope>NUCLEOTIDE SEQUENCE</scope>
    <source>
        <strain evidence="1">D8_B_37</strain>
    </source>
</reference>
<dbReference type="AlphaFoldDB" id="A0AAW7IJS9"/>
<proteinExistence type="predicted"/>
<protein>
    <submittedName>
        <fullName evidence="1">Uncharacterized protein</fullName>
    </submittedName>
</protein>
<comment type="caution">
    <text evidence="1">The sequence shown here is derived from an EMBL/GenBank/DDBJ whole genome shotgun (WGS) entry which is preliminary data.</text>
</comment>
<name>A0AAW7IJS9_9BACI</name>
<dbReference type="EMBL" id="JAUCEY010000008">
    <property type="protein sequence ID" value="MDM5455341.1"/>
    <property type="molecule type" value="Genomic_DNA"/>
</dbReference>
<dbReference type="RefSeq" id="WP_289321042.1">
    <property type="nucleotide sequence ID" value="NZ_JAUCEY010000008.1"/>
</dbReference>
<evidence type="ECO:0000313" key="2">
    <source>
        <dbReference type="Proteomes" id="UP001234602"/>
    </source>
</evidence>
<evidence type="ECO:0000313" key="1">
    <source>
        <dbReference type="EMBL" id="MDM5455341.1"/>
    </source>
</evidence>
<accession>A0AAW7IJS9</accession>
<dbReference type="Proteomes" id="UP001234602">
    <property type="component" value="Unassembled WGS sequence"/>
</dbReference>
<organism evidence="1 2">
    <name type="scientific">Peribacillus simplex</name>
    <dbReference type="NCBI Taxonomy" id="1478"/>
    <lineage>
        <taxon>Bacteria</taxon>
        <taxon>Bacillati</taxon>
        <taxon>Bacillota</taxon>
        <taxon>Bacilli</taxon>
        <taxon>Bacillales</taxon>
        <taxon>Bacillaceae</taxon>
        <taxon>Peribacillus</taxon>
    </lineage>
</organism>
<gene>
    <name evidence="1" type="ORF">QUF89_24935</name>
</gene>